<gene>
    <name evidence="9" type="ORF">SAE02_38060</name>
</gene>
<keyword evidence="5" id="KW-0418">Kinase</keyword>
<feature type="transmembrane region" description="Helical" evidence="7">
    <location>
        <begin position="655"/>
        <end position="677"/>
    </location>
</feature>
<organism evidence="9 10">
    <name type="scientific">Skermanella aerolata</name>
    <dbReference type="NCBI Taxonomy" id="393310"/>
    <lineage>
        <taxon>Bacteria</taxon>
        <taxon>Pseudomonadati</taxon>
        <taxon>Pseudomonadota</taxon>
        <taxon>Alphaproteobacteria</taxon>
        <taxon>Rhodospirillales</taxon>
        <taxon>Azospirillaceae</taxon>
        <taxon>Skermanella</taxon>
    </lineage>
</organism>
<dbReference type="PROSITE" id="PS00109">
    <property type="entry name" value="PROTEIN_KINASE_TYR"/>
    <property type="match status" value="1"/>
</dbReference>
<proteinExistence type="predicted"/>
<name>A0A512DT56_9PROT</name>
<keyword evidence="4" id="KW-0547">Nucleotide-binding</keyword>
<keyword evidence="7" id="KW-1133">Transmembrane helix</keyword>
<dbReference type="EC" id="2.7.11.1" evidence="1"/>
<dbReference type="AlphaFoldDB" id="A0A512DT56"/>
<dbReference type="PANTHER" id="PTHR24343:SF457">
    <property type="entry name" value="NON-SPECIFIC SERINE_THREONINE PROTEIN KINASE"/>
    <property type="match status" value="1"/>
</dbReference>
<evidence type="ECO:0000256" key="1">
    <source>
        <dbReference type="ARBA" id="ARBA00012513"/>
    </source>
</evidence>
<evidence type="ECO:0000256" key="5">
    <source>
        <dbReference type="ARBA" id="ARBA00022777"/>
    </source>
</evidence>
<evidence type="ECO:0000256" key="7">
    <source>
        <dbReference type="SAM" id="Phobius"/>
    </source>
</evidence>
<evidence type="ECO:0000256" key="6">
    <source>
        <dbReference type="ARBA" id="ARBA00022840"/>
    </source>
</evidence>
<evidence type="ECO:0000313" key="9">
    <source>
        <dbReference type="EMBL" id="GEO39658.1"/>
    </source>
</evidence>
<dbReference type="Proteomes" id="UP000321523">
    <property type="component" value="Unassembled WGS sequence"/>
</dbReference>
<dbReference type="PANTHER" id="PTHR24343">
    <property type="entry name" value="SERINE/THREONINE KINASE"/>
    <property type="match status" value="1"/>
</dbReference>
<evidence type="ECO:0000256" key="2">
    <source>
        <dbReference type="ARBA" id="ARBA00022527"/>
    </source>
</evidence>
<evidence type="ECO:0000259" key="8">
    <source>
        <dbReference type="PROSITE" id="PS50011"/>
    </source>
</evidence>
<dbReference type="SUPFAM" id="SSF56112">
    <property type="entry name" value="Protein kinase-like (PK-like)"/>
    <property type="match status" value="1"/>
</dbReference>
<dbReference type="InterPro" id="IPR011009">
    <property type="entry name" value="Kinase-like_dom_sf"/>
</dbReference>
<keyword evidence="2" id="KW-0723">Serine/threonine-protein kinase</keyword>
<dbReference type="InterPro" id="IPR000719">
    <property type="entry name" value="Prot_kinase_dom"/>
</dbReference>
<evidence type="ECO:0000256" key="4">
    <source>
        <dbReference type="ARBA" id="ARBA00022741"/>
    </source>
</evidence>
<keyword evidence="7" id="KW-0472">Membrane</keyword>
<dbReference type="GO" id="GO:0005524">
    <property type="term" value="F:ATP binding"/>
    <property type="evidence" value="ECO:0007669"/>
    <property type="project" value="UniProtKB-KW"/>
</dbReference>
<dbReference type="Gene3D" id="1.10.510.10">
    <property type="entry name" value="Transferase(Phosphotransferase) domain 1"/>
    <property type="match status" value="1"/>
</dbReference>
<protein>
    <recommendedName>
        <fullName evidence="1">non-specific serine/threonine protein kinase</fullName>
        <ecNumber evidence="1">2.7.11.1</ecNumber>
    </recommendedName>
</protein>
<dbReference type="InterPro" id="IPR008266">
    <property type="entry name" value="Tyr_kinase_AS"/>
</dbReference>
<sequence length="679" mass="74778">MATAAQATAASGRSYEPVNLAGRYEILPGTPLPSLDGPGGAAFAVKALRDRKVEVFARVGTLGVPPRMDLLSGIRGIEHVALMRMIEWGMVDWPVDGMKRIVFILENPGGRRFMNSLGDTREQMTEEQITRAVIQPLASALRELSSRGIVHGDIRPTNIFLRDQGTSGIMLGECVSAVTSFGQSPLLLTTERAMAQPSGRGVGTTADDLYALGITILLLFMGRNPVRHLDDEAMLQAKIERGTYPALVGTSRISLALMEPLRGMLADDPKQRWTLNDLDLWLSGRRLSPRQPQVPRRASRPFELAGAQYWHARQLARAFARNTAAAVPLIESGDLDRWLRRSLGDEARAEAVATAVDTAGASGKGANFEDRLVARVCLALDPSGPIRYKQKAVMADGFGAALADAFVRNEGYQALGEAISAQLPSFWVNMQPEFKAEHVPLVQAFDGLRTQLERLGSGYGIERVLYELNPMMPCYSAMVRNHMVTSGNELLSALEEVAEQPGRPREPMDRHIAAFLIARYRKLDERLIVLTTPGGEDLRRISALLNVLADVQKRFGPVSLPGLCAWMVELIGPAIERFHSRSHREKLQNEAMRMAQEGNLAVLLKLIDDPAAIRKDEIEFTKARRQFQLAKREVDKLKIEISDREEIAETSGRQIAAVVSSIVATLAFAGIVLYRLVLR</sequence>
<feature type="domain" description="Protein kinase" evidence="8">
    <location>
        <begin position="1"/>
        <end position="282"/>
    </location>
</feature>
<dbReference type="RefSeq" id="WP_044427562.1">
    <property type="nucleotide sequence ID" value="NZ_BJYZ01000017.1"/>
</dbReference>
<evidence type="ECO:0000256" key="3">
    <source>
        <dbReference type="ARBA" id="ARBA00022679"/>
    </source>
</evidence>
<reference evidence="9 10" key="1">
    <citation type="submission" date="2019-07" db="EMBL/GenBank/DDBJ databases">
        <title>Whole genome shotgun sequence of Skermanella aerolata NBRC 106429.</title>
        <authorList>
            <person name="Hosoyama A."/>
            <person name="Uohara A."/>
            <person name="Ohji S."/>
            <person name="Ichikawa N."/>
        </authorList>
    </citation>
    <scope>NUCLEOTIDE SEQUENCE [LARGE SCALE GENOMIC DNA]</scope>
    <source>
        <strain evidence="9 10">NBRC 106429</strain>
    </source>
</reference>
<keyword evidence="7" id="KW-0812">Transmembrane</keyword>
<dbReference type="GO" id="GO:0004674">
    <property type="term" value="F:protein serine/threonine kinase activity"/>
    <property type="evidence" value="ECO:0007669"/>
    <property type="project" value="UniProtKB-KW"/>
</dbReference>
<comment type="caution">
    <text evidence="9">The sequence shown here is derived from an EMBL/GenBank/DDBJ whole genome shotgun (WGS) entry which is preliminary data.</text>
</comment>
<dbReference type="SMART" id="SM00220">
    <property type="entry name" value="S_TKc"/>
    <property type="match status" value="1"/>
</dbReference>
<keyword evidence="3" id="KW-0808">Transferase</keyword>
<dbReference type="EMBL" id="BJYZ01000017">
    <property type="protein sequence ID" value="GEO39658.1"/>
    <property type="molecule type" value="Genomic_DNA"/>
</dbReference>
<evidence type="ECO:0000313" key="10">
    <source>
        <dbReference type="Proteomes" id="UP000321523"/>
    </source>
</evidence>
<dbReference type="Pfam" id="PF00069">
    <property type="entry name" value="Pkinase"/>
    <property type="match status" value="1"/>
</dbReference>
<accession>A0A512DT56</accession>
<keyword evidence="6" id="KW-0067">ATP-binding</keyword>
<dbReference type="OrthoDB" id="7166208at2"/>
<keyword evidence="10" id="KW-1185">Reference proteome</keyword>
<dbReference type="PROSITE" id="PS50011">
    <property type="entry name" value="PROTEIN_KINASE_DOM"/>
    <property type="match status" value="1"/>
</dbReference>